<comment type="caution">
    <text evidence="1">The sequence shown here is derived from an EMBL/GenBank/DDBJ whole genome shotgun (WGS) entry which is preliminary data.</text>
</comment>
<evidence type="ECO:0000313" key="2">
    <source>
        <dbReference type="Proteomes" id="UP000075683"/>
    </source>
</evidence>
<proteinExistence type="predicted"/>
<evidence type="ECO:0000313" key="1">
    <source>
        <dbReference type="EMBL" id="KYD21050.1"/>
    </source>
</evidence>
<gene>
    <name evidence="1" type="ORF">B4135_1690</name>
</gene>
<dbReference type="AlphaFoldDB" id="A0A150M8X6"/>
<accession>A0A150M8X6</accession>
<name>A0A150M8X6_9BACI</name>
<reference evidence="1 2" key="1">
    <citation type="submission" date="2016-01" db="EMBL/GenBank/DDBJ databases">
        <title>Draft Genome Sequences of Seven Thermophilic Sporeformers Isolated from Foods.</title>
        <authorList>
            <person name="Berendsen E.M."/>
            <person name="Wells-Bennik M.H."/>
            <person name="Krawcyk A.O."/>
            <person name="De Jong A."/>
            <person name="Holsappel S."/>
            <person name="Eijlander R.T."/>
            <person name="Kuipers O.P."/>
        </authorList>
    </citation>
    <scope>NUCLEOTIDE SEQUENCE [LARGE SCALE GENOMIC DNA]</scope>
    <source>
        <strain evidence="1 2">B4135</strain>
    </source>
</reference>
<dbReference type="EMBL" id="LQYT01000023">
    <property type="protein sequence ID" value="KYD21050.1"/>
    <property type="molecule type" value="Genomic_DNA"/>
</dbReference>
<sequence length="40" mass="4691">MDFGRNECKETKGLWVQEIRAGKEGLNIFINYLININLCF</sequence>
<organism evidence="1 2">
    <name type="scientific">Caldibacillus debilis</name>
    <dbReference type="NCBI Taxonomy" id="301148"/>
    <lineage>
        <taxon>Bacteria</taxon>
        <taxon>Bacillati</taxon>
        <taxon>Bacillota</taxon>
        <taxon>Bacilli</taxon>
        <taxon>Bacillales</taxon>
        <taxon>Bacillaceae</taxon>
        <taxon>Caldibacillus</taxon>
    </lineage>
</organism>
<dbReference type="Proteomes" id="UP000075683">
    <property type="component" value="Unassembled WGS sequence"/>
</dbReference>
<protein>
    <submittedName>
        <fullName evidence="1">Uncharacterized protein</fullName>
    </submittedName>
</protein>